<keyword evidence="4" id="KW-1185">Reference proteome</keyword>
<dbReference type="OMA" id="AMVAEEC"/>
<evidence type="ECO:0000313" key="3">
    <source>
        <dbReference type="EMBL" id="PCH34166.1"/>
    </source>
</evidence>
<dbReference type="OrthoDB" id="2798046at2759"/>
<feature type="region of interest" description="Disordered" evidence="1">
    <location>
        <begin position="192"/>
        <end position="275"/>
    </location>
</feature>
<reference evidence="3 4" key="1">
    <citation type="journal article" date="2012" name="Science">
        <title>The Paleozoic origin of enzymatic lignin decomposition reconstructed from 31 fungal genomes.</title>
        <authorList>
            <person name="Floudas D."/>
            <person name="Binder M."/>
            <person name="Riley R."/>
            <person name="Barry K."/>
            <person name="Blanchette R.A."/>
            <person name="Henrissat B."/>
            <person name="Martinez A.T."/>
            <person name="Otillar R."/>
            <person name="Spatafora J.W."/>
            <person name="Yadav J.S."/>
            <person name="Aerts A."/>
            <person name="Benoit I."/>
            <person name="Boyd A."/>
            <person name="Carlson A."/>
            <person name="Copeland A."/>
            <person name="Coutinho P.M."/>
            <person name="de Vries R.P."/>
            <person name="Ferreira P."/>
            <person name="Findley K."/>
            <person name="Foster B."/>
            <person name="Gaskell J."/>
            <person name="Glotzer D."/>
            <person name="Gorecki P."/>
            <person name="Heitman J."/>
            <person name="Hesse C."/>
            <person name="Hori C."/>
            <person name="Igarashi K."/>
            <person name="Jurgens J.A."/>
            <person name="Kallen N."/>
            <person name="Kersten P."/>
            <person name="Kohler A."/>
            <person name="Kuees U."/>
            <person name="Kumar T.K.A."/>
            <person name="Kuo A."/>
            <person name="LaButti K."/>
            <person name="Larrondo L.F."/>
            <person name="Lindquist E."/>
            <person name="Ling A."/>
            <person name="Lombard V."/>
            <person name="Lucas S."/>
            <person name="Lundell T."/>
            <person name="Martin R."/>
            <person name="McLaughlin D.J."/>
            <person name="Morgenstern I."/>
            <person name="Morin E."/>
            <person name="Murat C."/>
            <person name="Nagy L.G."/>
            <person name="Nolan M."/>
            <person name="Ohm R.A."/>
            <person name="Patyshakuliyeva A."/>
            <person name="Rokas A."/>
            <person name="Ruiz-Duenas F.J."/>
            <person name="Sabat G."/>
            <person name="Salamov A."/>
            <person name="Samejima M."/>
            <person name="Schmutz J."/>
            <person name="Slot J.C."/>
            <person name="St John F."/>
            <person name="Stenlid J."/>
            <person name="Sun H."/>
            <person name="Sun S."/>
            <person name="Syed K."/>
            <person name="Tsang A."/>
            <person name="Wiebenga A."/>
            <person name="Young D."/>
            <person name="Pisabarro A."/>
            <person name="Eastwood D.C."/>
            <person name="Martin F."/>
            <person name="Cullen D."/>
            <person name="Grigoriev I.V."/>
            <person name="Hibbett D.S."/>
        </authorList>
    </citation>
    <scope>NUCLEOTIDE SEQUENCE [LARGE SCALE GENOMIC DNA]</scope>
    <source>
        <strain evidence="3 4">MD-104</strain>
    </source>
</reference>
<feature type="transmembrane region" description="Helical" evidence="2">
    <location>
        <begin position="12"/>
        <end position="33"/>
    </location>
</feature>
<evidence type="ECO:0000256" key="2">
    <source>
        <dbReference type="SAM" id="Phobius"/>
    </source>
</evidence>
<sequence>MSITNTRSRALEFLTFSSQVVWTIILIFASYILKRPLHGHALSIAHVSLKSLTLHDVRYSGALYDRTYTYTFTARDISIDFHLPRPIYPRWLTITAHSLFYTSSTSDISVETLDITCWLFPYLFKRTAGPWCSVVLDGFRVRVFGSSATPYWITRLRQSLVSSLLEGDIYRLDNFGTKVQFAGLSEPFIPAKMKQRRRRADSPVTAEHPVREREHVAGGNSFVPHDLTEEDDTTLDEGEDDTSDDTSQFDSYEGGGSEMPDGQARTDHPPPFANTATDELRISAFARQLHFHNTHGRVYTFGRADAQLRRDWDTDRGSFVMVAEESRWVRVHWPYQRETNPSWLQLLTSIGQFPLDLYQVLDHPMRAVNIHVSRADITFDEFRIRDAELIVQALMILRQKTAHLNINWGDVLLDGFIQAFVRS</sequence>
<evidence type="ECO:0000313" key="4">
    <source>
        <dbReference type="Proteomes" id="UP000218811"/>
    </source>
</evidence>
<keyword evidence="2" id="KW-0472">Membrane</keyword>
<proteinExistence type="predicted"/>
<name>A0A2H3IW29_WOLCO</name>
<accession>A0A2H3IW29</accession>
<gene>
    <name evidence="3" type="ORF">WOLCODRAFT_148231</name>
</gene>
<protein>
    <submittedName>
        <fullName evidence="3">Uncharacterized protein</fullName>
    </submittedName>
</protein>
<organism evidence="3 4">
    <name type="scientific">Wolfiporia cocos (strain MD-104)</name>
    <name type="common">Brown rot fungus</name>
    <dbReference type="NCBI Taxonomy" id="742152"/>
    <lineage>
        <taxon>Eukaryota</taxon>
        <taxon>Fungi</taxon>
        <taxon>Dikarya</taxon>
        <taxon>Basidiomycota</taxon>
        <taxon>Agaricomycotina</taxon>
        <taxon>Agaricomycetes</taxon>
        <taxon>Polyporales</taxon>
        <taxon>Phaeolaceae</taxon>
        <taxon>Wolfiporia</taxon>
    </lineage>
</organism>
<dbReference type="Proteomes" id="UP000218811">
    <property type="component" value="Unassembled WGS sequence"/>
</dbReference>
<keyword evidence="2" id="KW-0812">Transmembrane</keyword>
<keyword evidence="2" id="KW-1133">Transmembrane helix</keyword>
<dbReference type="AlphaFoldDB" id="A0A2H3IW29"/>
<feature type="compositionally biased region" description="Acidic residues" evidence="1">
    <location>
        <begin position="228"/>
        <end position="244"/>
    </location>
</feature>
<evidence type="ECO:0000256" key="1">
    <source>
        <dbReference type="SAM" id="MobiDB-lite"/>
    </source>
</evidence>
<dbReference type="EMBL" id="KB467831">
    <property type="protein sequence ID" value="PCH34166.1"/>
    <property type="molecule type" value="Genomic_DNA"/>
</dbReference>